<dbReference type="AlphaFoldDB" id="A0A812LEE4"/>
<feature type="region of interest" description="Disordered" evidence="1">
    <location>
        <begin position="1"/>
        <end position="36"/>
    </location>
</feature>
<name>A0A812LEE4_SYMPI</name>
<protein>
    <submittedName>
        <fullName evidence="2">Uncharacterized protein</fullName>
    </submittedName>
</protein>
<dbReference type="EMBL" id="CAJNIZ010005201">
    <property type="protein sequence ID" value="CAE7239793.1"/>
    <property type="molecule type" value="Genomic_DNA"/>
</dbReference>
<dbReference type="Proteomes" id="UP000649617">
    <property type="component" value="Unassembled WGS sequence"/>
</dbReference>
<accession>A0A812LEE4</accession>
<gene>
    <name evidence="2" type="ORF">SPIL2461_LOCUS4063</name>
</gene>
<keyword evidence="3" id="KW-1185">Reference proteome</keyword>
<feature type="compositionally biased region" description="Polar residues" evidence="1">
    <location>
        <begin position="10"/>
        <end position="22"/>
    </location>
</feature>
<feature type="non-terminal residue" evidence="2">
    <location>
        <position position="81"/>
    </location>
</feature>
<organism evidence="2 3">
    <name type="scientific">Symbiodinium pilosum</name>
    <name type="common">Dinoflagellate</name>
    <dbReference type="NCBI Taxonomy" id="2952"/>
    <lineage>
        <taxon>Eukaryota</taxon>
        <taxon>Sar</taxon>
        <taxon>Alveolata</taxon>
        <taxon>Dinophyceae</taxon>
        <taxon>Suessiales</taxon>
        <taxon>Symbiodiniaceae</taxon>
        <taxon>Symbiodinium</taxon>
    </lineage>
</organism>
<evidence type="ECO:0000313" key="3">
    <source>
        <dbReference type="Proteomes" id="UP000649617"/>
    </source>
</evidence>
<evidence type="ECO:0000256" key="1">
    <source>
        <dbReference type="SAM" id="MobiDB-lite"/>
    </source>
</evidence>
<feature type="compositionally biased region" description="Basic and acidic residues" evidence="1">
    <location>
        <begin position="27"/>
        <end position="36"/>
    </location>
</feature>
<sequence>EMQLADAASAANQTAEQQQKLQVSLEEESRQKEEQRQLAASYQEQCASLVQQLQALKEAGDSAAQIQEEATRVSAEKDMLT</sequence>
<comment type="caution">
    <text evidence="2">The sequence shown here is derived from an EMBL/GenBank/DDBJ whole genome shotgun (WGS) entry which is preliminary data.</text>
</comment>
<evidence type="ECO:0000313" key="2">
    <source>
        <dbReference type="EMBL" id="CAE7239793.1"/>
    </source>
</evidence>
<feature type="non-terminal residue" evidence="2">
    <location>
        <position position="1"/>
    </location>
</feature>
<proteinExistence type="predicted"/>
<reference evidence="2" key="1">
    <citation type="submission" date="2021-02" db="EMBL/GenBank/DDBJ databases">
        <authorList>
            <person name="Dougan E. K."/>
            <person name="Rhodes N."/>
            <person name="Thang M."/>
            <person name="Chan C."/>
        </authorList>
    </citation>
    <scope>NUCLEOTIDE SEQUENCE</scope>
</reference>